<keyword evidence="3" id="KW-1185">Reference proteome</keyword>
<dbReference type="Proteomes" id="UP000198287">
    <property type="component" value="Unassembled WGS sequence"/>
</dbReference>
<name>A0A226EXN8_FOLCA</name>
<gene>
    <name evidence="2" type="ORF">Fcan01_00081</name>
</gene>
<keyword evidence="1" id="KW-1133">Transmembrane helix</keyword>
<keyword evidence="1" id="KW-0812">Transmembrane</keyword>
<sequence>MFRSEFLPLLKIWLPCYHILKCIPLRHDKKEDRLVAVNSVRHLRMVQFQCFLCFVYCTTMLINICFGGLTLIGKLQGFGFFCVYLMDFFSKLTHNCGVKLLKILVFISEVSIRAIPTFQFALLTYAPCTPPFILSMLPSCKEMTDAGDWSVTMVTFLVHIFELWMSLHILSAGGIALIYVFLLGIVCILSYIRILE</sequence>
<proteinExistence type="predicted"/>
<evidence type="ECO:0000313" key="3">
    <source>
        <dbReference type="Proteomes" id="UP000198287"/>
    </source>
</evidence>
<feature type="non-terminal residue" evidence="2">
    <location>
        <position position="196"/>
    </location>
</feature>
<feature type="transmembrane region" description="Helical" evidence="1">
    <location>
        <begin position="46"/>
        <end position="69"/>
    </location>
</feature>
<evidence type="ECO:0000256" key="1">
    <source>
        <dbReference type="SAM" id="Phobius"/>
    </source>
</evidence>
<protein>
    <submittedName>
        <fullName evidence="2">Uncharacterized protein</fullName>
    </submittedName>
</protein>
<organism evidence="2 3">
    <name type="scientific">Folsomia candida</name>
    <name type="common">Springtail</name>
    <dbReference type="NCBI Taxonomy" id="158441"/>
    <lineage>
        <taxon>Eukaryota</taxon>
        <taxon>Metazoa</taxon>
        <taxon>Ecdysozoa</taxon>
        <taxon>Arthropoda</taxon>
        <taxon>Hexapoda</taxon>
        <taxon>Collembola</taxon>
        <taxon>Entomobryomorpha</taxon>
        <taxon>Isotomoidea</taxon>
        <taxon>Isotomidae</taxon>
        <taxon>Proisotominae</taxon>
        <taxon>Folsomia</taxon>
    </lineage>
</organism>
<dbReference type="AlphaFoldDB" id="A0A226EXN8"/>
<comment type="caution">
    <text evidence="2">The sequence shown here is derived from an EMBL/GenBank/DDBJ whole genome shotgun (WGS) entry which is preliminary data.</text>
</comment>
<keyword evidence="1" id="KW-0472">Membrane</keyword>
<reference evidence="2 3" key="1">
    <citation type="submission" date="2015-12" db="EMBL/GenBank/DDBJ databases">
        <title>The genome of Folsomia candida.</title>
        <authorList>
            <person name="Faddeeva A."/>
            <person name="Derks M.F."/>
            <person name="Anvar Y."/>
            <person name="Smit S."/>
            <person name="Van Straalen N."/>
            <person name="Roelofs D."/>
        </authorList>
    </citation>
    <scope>NUCLEOTIDE SEQUENCE [LARGE SCALE GENOMIC DNA]</scope>
    <source>
        <strain evidence="2 3">VU population</strain>
        <tissue evidence="2">Whole body</tissue>
    </source>
</reference>
<accession>A0A226EXN8</accession>
<evidence type="ECO:0000313" key="2">
    <source>
        <dbReference type="EMBL" id="OXA61960.1"/>
    </source>
</evidence>
<dbReference type="EMBL" id="LNIX01000001">
    <property type="protein sequence ID" value="OXA61960.1"/>
    <property type="molecule type" value="Genomic_DNA"/>
</dbReference>
<feature type="transmembrane region" description="Helical" evidence="1">
    <location>
        <begin position="176"/>
        <end position="194"/>
    </location>
</feature>